<sequence>MDMLRTRGREYTWTNGHTYGIIDWGWVNATWMMTMAQHEIQIMEPGCSDHSPLCLLIAQEEDRRARPFKFLNHVAGHEKILEVVDEVWSRNLGRYGVVVTHPTQIEEEVFSYYKTLLGSCVEQLPMVNPLVMKDGPVLNREQQMLLIKLVTRSEVAEVLKGINDMKAPGCDGFNAVFFKKAWPIVGEDIIDAVQEFFQTGTMYKAINYTTVTLIPKIPNSERITQYRPISCCTLLYKIISKILTRRLQQVMDNIVDRNQSAFVLGRLINDNIILSHELVKGYGRKRISPRCMIKVDMRKAYDSIEWVYLEQVLECLQFPLLFRQWIMQCVQTISYSTLINGQRSIPFNTKKGLRQEDPLSPFLFVLSMEYLTRLLKQLKQNPEFKYHPKCAKMNVVKLSFADDLLLFSKGDPKSVKLLYDLFTIFSKTSGLEENEEKSVVYFGGVSGEVQQEILHLLGFVQGTLPIRVAGGLNFLDIATWNKAAIMEPKQEERQNVDPMGTYVLWKARVNMGDSKQASWMVMKILKAQKYFEEAGWSEQEVVTWSGFSIKKMYLKLRGNFQKME</sequence>
<evidence type="ECO:0000259" key="1">
    <source>
        <dbReference type="PROSITE" id="PS50878"/>
    </source>
</evidence>
<gene>
    <name evidence="2" type="ORF">MTR67_044166</name>
</gene>
<dbReference type="AlphaFoldDB" id="A0AAF0USU2"/>
<keyword evidence="3" id="KW-1185">Reference proteome</keyword>
<dbReference type="SUPFAM" id="SSF56672">
    <property type="entry name" value="DNA/RNA polymerases"/>
    <property type="match status" value="1"/>
</dbReference>
<dbReference type="InterPro" id="IPR052343">
    <property type="entry name" value="Retrotransposon-Effector_Assoc"/>
</dbReference>
<dbReference type="InterPro" id="IPR043502">
    <property type="entry name" value="DNA/RNA_pol_sf"/>
</dbReference>
<dbReference type="PANTHER" id="PTHR46890:SF48">
    <property type="entry name" value="RNA-DIRECTED DNA POLYMERASE"/>
    <property type="match status" value="1"/>
</dbReference>
<evidence type="ECO:0000313" key="2">
    <source>
        <dbReference type="EMBL" id="WMV50781.1"/>
    </source>
</evidence>
<dbReference type="PANTHER" id="PTHR46890">
    <property type="entry name" value="NON-LTR RETROLELEMENT REVERSE TRANSCRIPTASE-LIKE PROTEIN-RELATED"/>
    <property type="match status" value="1"/>
</dbReference>
<dbReference type="Proteomes" id="UP001234989">
    <property type="component" value="Chromosome 10"/>
</dbReference>
<feature type="domain" description="Reverse transcriptase" evidence="1">
    <location>
        <begin position="195"/>
        <end position="461"/>
    </location>
</feature>
<dbReference type="EMBL" id="CP133621">
    <property type="protein sequence ID" value="WMV50781.1"/>
    <property type="molecule type" value="Genomic_DNA"/>
</dbReference>
<proteinExistence type="predicted"/>
<organism evidence="2 3">
    <name type="scientific">Solanum verrucosum</name>
    <dbReference type="NCBI Taxonomy" id="315347"/>
    <lineage>
        <taxon>Eukaryota</taxon>
        <taxon>Viridiplantae</taxon>
        <taxon>Streptophyta</taxon>
        <taxon>Embryophyta</taxon>
        <taxon>Tracheophyta</taxon>
        <taxon>Spermatophyta</taxon>
        <taxon>Magnoliopsida</taxon>
        <taxon>eudicotyledons</taxon>
        <taxon>Gunneridae</taxon>
        <taxon>Pentapetalae</taxon>
        <taxon>asterids</taxon>
        <taxon>lamiids</taxon>
        <taxon>Solanales</taxon>
        <taxon>Solanaceae</taxon>
        <taxon>Solanoideae</taxon>
        <taxon>Solaneae</taxon>
        <taxon>Solanum</taxon>
    </lineage>
</organism>
<accession>A0AAF0USU2</accession>
<reference evidence="2" key="1">
    <citation type="submission" date="2023-08" db="EMBL/GenBank/DDBJ databases">
        <title>A de novo genome assembly of Solanum verrucosum Schlechtendal, a Mexican diploid species geographically isolated from the other diploid A-genome species in potato relatives.</title>
        <authorList>
            <person name="Hosaka K."/>
        </authorList>
    </citation>
    <scope>NUCLEOTIDE SEQUENCE</scope>
    <source>
        <tissue evidence="2">Young leaves</tissue>
    </source>
</reference>
<protein>
    <recommendedName>
        <fullName evidence="1">Reverse transcriptase domain-containing protein</fullName>
    </recommendedName>
</protein>
<dbReference type="InterPro" id="IPR000477">
    <property type="entry name" value="RT_dom"/>
</dbReference>
<dbReference type="PROSITE" id="PS50878">
    <property type="entry name" value="RT_POL"/>
    <property type="match status" value="1"/>
</dbReference>
<name>A0AAF0USU2_SOLVR</name>
<dbReference type="Pfam" id="PF00078">
    <property type="entry name" value="RVT_1"/>
    <property type="match status" value="1"/>
</dbReference>
<evidence type="ECO:0000313" key="3">
    <source>
        <dbReference type="Proteomes" id="UP001234989"/>
    </source>
</evidence>
<dbReference type="CDD" id="cd01650">
    <property type="entry name" value="RT_nLTR_like"/>
    <property type="match status" value="1"/>
</dbReference>